<gene>
    <name evidence="1" type="ORF">BU25DRAFT_63152</name>
</gene>
<keyword evidence="2" id="KW-1185">Reference proteome</keyword>
<sequence length="87" mass="9518">MHRPGHAVASQVTPLAFTLLDSAITQRLEHPSHPPPPFFHYARSHLVLSPPYILRPPAITGAVSPFLCTLRGMREGHASFTIAITTL</sequence>
<reference evidence="1" key="1">
    <citation type="journal article" date="2020" name="Stud. Mycol.">
        <title>101 Dothideomycetes genomes: a test case for predicting lifestyles and emergence of pathogens.</title>
        <authorList>
            <person name="Haridas S."/>
            <person name="Albert R."/>
            <person name="Binder M."/>
            <person name="Bloem J."/>
            <person name="Labutti K."/>
            <person name="Salamov A."/>
            <person name="Andreopoulos B."/>
            <person name="Baker S."/>
            <person name="Barry K."/>
            <person name="Bills G."/>
            <person name="Bluhm B."/>
            <person name="Cannon C."/>
            <person name="Castanera R."/>
            <person name="Culley D."/>
            <person name="Daum C."/>
            <person name="Ezra D."/>
            <person name="Gonzalez J."/>
            <person name="Henrissat B."/>
            <person name="Kuo A."/>
            <person name="Liang C."/>
            <person name="Lipzen A."/>
            <person name="Lutzoni F."/>
            <person name="Magnuson J."/>
            <person name="Mondo S."/>
            <person name="Nolan M."/>
            <person name="Ohm R."/>
            <person name="Pangilinan J."/>
            <person name="Park H.-J."/>
            <person name="Ramirez L."/>
            <person name="Alfaro M."/>
            <person name="Sun H."/>
            <person name="Tritt A."/>
            <person name="Yoshinaga Y."/>
            <person name="Zwiers L.-H."/>
            <person name="Turgeon B."/>
            <person name="Goodwin S."/>
            <person name="Spatafora J."/>
            <person name="Crous P."/>
            <person name="Grigoriev I."/>
        </authorList>
    </citation>
    <scope>NUCLEOTIDE SEQUENCE</scope>
    <source>
        <strain evidence="1">CBS 525.71</strain>
    </source>
</reference>
<evidence type="ECO:0000313" key="1">
    <source>
        <dbReference type="EMBL" id="KAF2627408.1"/>
    </source>
</evidence>
<name>A0ACB6S050_9PLEO</name>
<evidence type="ECO:0000313" key="2">
    <source>
        <dbReference type="Proteomes" id="UP000799754"/>
    </source>
</evidence>
<proteinExistence type="predicted"/>
<dbReference type="EMBL" id="MU006717">
    <property type="protein sequence ID" value="KAF2627408.1"/>
    <property type="molecule type" value="Genomic_DNA"/>
</dbReference>
<protein>
    <submittedName>
        <fullName evidence="1">Uncharacterized protein</fullName>
    </submittedName>
</protein>
<dbReference type="Proteomes" id="UP000799754">
    <property type="component" value="Unassembled WGS sequence"/>
</dbReference>
<accession>A0ACB6S050</accession>
<organism evidence="1 2">
    <name type="scientific">Macroventuria anomochaeta</name>
    <dbReference type="NCBI Taxonomy" id="301207"/>
    <lineage>
        <taxon>Eukaryota</taxon>
        <taxon>Fungi</taxon>
        <taxon>Dikarya</taxon>
        <taxon>Ascomycota</taxon>
        <taxon>Pezizomycotina</taxon>
        <taxon>Dothideomycetes</taxon>
        <taxon>Pleosporomycetidae</taxon>
        <taxon>Pleosporales</taxon>
        <taxon>Pleosporineae</taxon>
        <taxon>Didymellaceae</taxon>
        <taxon>Macroventuria</taxon>
    </lineage>
</organism>
<comment type="caution">
    <text evidence="1">The sequence shown here is derived from an EMBL/GenBank/DDBJ whole genome shotgun (WGS) entry which is preliminary data.</text>
</comment>